<dbReference type="Proteomes" id="UP001054945">
    <property type="component" value="Unassembled WGS sequence"/>
</dbReference>
<name>A0AAV4VJV7_CAEEX</name>
<dbReference type="AlphaFoldDB" id="A0AAV4VJV7"/>
<organism evidence="1 2">
    <name type="scientific">Caerostris extrusa</name>
    <name type="common">Bark spider</name>
    <name type="synonym">Caerostris bankana</name>
    <dbReference type="NCBI Taxonomy" id="172846"/>
    <lineage>
        <taxon>Eukaryota</taxon>
        <taxon>Metazoa</taxon>
        <taxon>Ecdysozoa</taxon>
        <taxon>Arthropoda</taxon>
        <taxon>Chelicerata</taxon>
        <taxon>Arachnida</taxon>
        <taxon>Araneae</taxon>
        <taxon>Araneomorphae</taxon>
        <taxon>Entelegynae</taxon>
        <taxon>Araneoidea</taxon>
        <taxon>Araneidae</taxon>
        <taxon>Caerostris</taxon>
    </lineage>
</organism>
<evidence type="ECO:0000313" key="2">
    <source>
        <dbReference type="Proteomes" id="UP001054945"/>
    </source>
</evidence>
<comment type="caution">
    <text evidence="1">The sequence shown here is derived from an EMBL/GenBank/DDBJ whole genome shotgun (WGS) entry which is preliminary data.</text>
</comment>
<gene>
    <name evidence="1" type="ORF">CEXT_704021</name>
</gene>
<reference evidence="1 2" key="1">
    <citation type="submission" date="2021-06" db="EMBL/GenBank/DDBJ databases">
        <title>Caerostris extrusa draft genome.</title>
        <authorList>
            <person name="Kono N."/>
            <person name="Arakawa K."/>
        </authorList>
    </citation>
    <scope>NUCLEOTIDE SEQUENCE [LARGE SCALE GENOMIC DNA]</scope>
</reference>
<protein>
    <submittedName>
        <fullName evidence="1">Uncharacterized protein</fullName>
    </submittedName>
</protein>
<proteinExistence type="predicted"/>
<accession>A0AAV4VJV7</accession>
<sequence length="120" mass="14047">MELLPLSDYNVLPILLNAGYYYSVLATTRPLSGRQRLLLVCPFQIMSLHITTENNDVFVDLFYKGLTDGPVFQPMRKSQAHCLSHRDLSGDPNCVYRRPTPRIYLRHQRWLRHCDLCLRL</sequence>
<keyword evidence="2" id="KW-1185">Reference proteome</keyword>
<evidence type="ECO:0000313" key="1">
    <source>
        <dbReference type="EMBL" id="GIY69919.1"/>
    </source>
</evidence>
<dbReference type="EMBL" id="BPLR01014610">
    <property type="protein sequence ID" value="GIY69919.1"/>
    <property type="molecule type" value="Genomic_DNA"/>
</dbReference>